<evidence type="ECO:0000313" key="5">
    <source>
        <dbReference type="EMBL" id="KAJ7950142.1"/>
    </source>
</evidence>
<accession>A0AAD7PCK7</accession>
<dbReference type="SUPFAM" id="SSF56784">
    <property type="entry name" value="HAD-like"/>
    <property type="match status" value="1"/>
</dbReference>
<dbReference type="PANTHER" id="PTHR31284">
    <property type="entry name" value="ACID PHOSPHATASE-LIKE PROTEIN"/>
    <property type="match status" value="1"/>
</dbReference>
<dbReference type="PANTHER" id="PTHR31284:SF21">
    <property type="entry name" value="PLANT ACID PHOSPHATASE"/>
    <property type="match status" value="1"/>
</dbReference>
<gene>
    <name evidence="5" type="ORF">O6P43_026370</name>
</gene>
<keyword evidence="6" id="KW-1185">Reference proteome</keyword>
<dbReference type="PIRSF" id="PIRSF002674">
    <property type="entry name" value="VSP"/>
    <property type="match status" value="1"/>
</dbReference>
<dbReference type="AlphaFoldDB" id="A0AAD7PCK7"/>
<dbReference type="GO" id="GO:0003993">
    <property type="term" value="F:acid phosphatase activity"/>
    <property type="evidence" value="ECO:0007669"/>
    <property type="project" value="InterPro"/>
</dbReference>
<name>A0AAD7PCK7_QUISA</name>
<keyword evidence="3" id="KW-0758">Storage protein</keyword>
<evidence type="ECO:0000256" key="3">
    <source>
        <dbReference type="PIRNR" id="PIRNR002674"/>
    </source>
</evidence>
<dbReference type="InterPro" id="IPR005519">
    <property type="entry name" value="Acid_phosphat_B-like"/>
</dbReference>
<comment type="caution">
    <text evidence="5">The sequence shown here is derived from an EMBL/GenBank/DDBJ whole genome shotgun (WGS) entry which is preliminary data.</text>
</comment>
<feature type="region of interest" description="Disordered" evidence="4">
    <location>
        <begin position="14"/>
        <end position="36"/>
    </location>
</feature>
<dbReference type="GO" id="GO:0045735">
    <property type="term" value="F:nutrient reservoir activity"/>
    <property type="evidence" value="ECO:0007669"/>
    <property type="project" value="UniProtKB-UniRule"/>
</dbReference>
<dbReference type="InterPro" id="IPR023214">
    <property type="entry name" value="HAD_sf"/>
</dbReference>
<comment type="function">
    <text evidence="3">May function as somatic storage protein during early seedling development.</text>
</comment>
<evidence type="ECO:0000256" key="2">
    <source>
        <dbReference type="ARBA" id="ARBA00023180"/>
    </source>
</evidence>
<dbReference type="EMBL" id="JARAOO010000011">
    <property type="protein sequence ID" value="KAJ7950142.1"/>
    <property type="molecule type" value="Genomic_DNA"/>
</dbReference>
<organism evidence="5 6">
    <name type="scientific">Quillaja saponaria</name>
    <name type="common">Soap bark tree</name>
    <dbReference type="NCBI Taxonomy" id="32244"/>
    <lineage>
        <taxon>Eukaryota</taxon>
        <taxon>Viridiplantae</taxon>
        <taxon>Streptophyta</taxon>
        <taxon>Embryophyta</taxon>
        <taxon>Tracheophyta</taxon>
        <taxon>Spermatophyta</taxon>
        <taxon>Magnoliopsida</taxon>
        <taxon>eudicotyledons</taxon>
        <taxon>Gunneridae</taxon>
        <taxon>Pentapetalae</taxon>
        <taxon>rosids</taxon>
        <taxon>fabids</taxon>
        <taxon>Fabales</taxon>
        <taxon>Quillajaceae</taxon>
        <taxon>Quillaja</taxon>
    </lineage>
</organism>
<dbReference type="KEGG" id="qsa:O6P43_026370"/>
<evidence type="ECO:0000313" key="6">
    <source>
        <dbReference type="Proteomes" id="UP001163823"/>
    </source>
</evidence>
<evidence type="ECO:0000256" key="4">
    <source>
        <dbReference type="SAM" id="MobiDB-lite"/>
    </source>
</evidence>
<dbReference type="InterPro" id="IPR014403">
    <property type="entry name" value="APS1/VSP"/>
</dbReference>
<sequence length="261" mass="29593">MLDKLVIGDLKPYARASPESSSSSSSSLSCKASSAADNTNTNNYSYCLGWRLAVEVANTVRPWRTVPIEFFPDIETYMTGGQYYKDLELIVDQILSYVNDIVLHYDGMDAWVLDVDDTCISNIRYYKGRRYGCDPFDSTTFKAWILKGECPAIPAVLGLFNNLLARGLKVFLLTGRDQETLGKATTDNLHNQGFIGYERLTLRSSAYKGQSAVRYKSEIRKQIEEEGYRMWGNVGDQWSDLQGERLGKRTFKLPNPMYFIS</sequence>
<dbReference type="InterPro" id="IPR036412">
    <property type="entry name" value="HAD-like_sf"/>
</dbReference>
<dbReference type="Proteomes" id="UP001163823">
    <property type="component" value="Chromosome 11"/>
</dbReference>
<keyword evidence="2" id="KW-0325">Glycoprotein</keyword>
<proteinExistence type="inferred from homology"/>
<dbReference type="PROSITE" id="PS51257">
    <property type="entry name" value="PROKAR_LIPOPROTEIN"/>
    <property type="match status" value="1"/>
</dbReference>
<comment type="similarity">
    <text evidence="3">Belongs to the APS1/VSP family.</text>
</comment>
<dbReference type="Pfam" id="PF03767">
    <property type="entry name" value="Acid_phosphat_B"/>
    <property type="match status" value="1"/>
</dbReference>
<evidence type="ECO:0000256" key="1">
    <source>
        <dbReference type="ARBA" id="ARBA00022729"/>
    </source>
</evidence>
<dbReference type="InterPro" id="IPR010028">
    <property type="entry name" value="Acid_phosphatase_pln"/>
</dbReference>
<dbReference type="NCBIfam" id="TIGR01675">
    <property type="entry name" value="plant-AP"/>
    <property type="match status" value="1"/>
</dbReference>
<protein>
    <submittedName>
        <fullName evidence="5">Acid phosphatase 1</fullName>
    </submittedName>
</protein>
<reference evidence="5" key="1">
    <citation type="journal article" date="2023" name="Science">
        <title>Elucidation of the pathway for biosynthesis of saponin adjuvants from the soapbark tree.</title>
        <authorList>
            <person name="Reed J."/>
            <person name="Orme A."/>
            <person name="El-Demerdash A."/>
            <person name="Owen C."/>
            <person name="Martin L.B.B."/>
            <person name="Misra R.C."/>
            <person name="Kikuchi S."/>
            <person name="Rejzek M."/>
            <person name="Martin A.C."/>
            <person name="Harkess A."/>
            <person name="Leebens-Mack J."/>
            <person name="Louveau T."/>
            <person name="Stephenson M.J."/>
            <person name="Osbourn A."/>
        </authorList>
    </citation>
    <scope>NUCLEOTIDE SEQUENCE</scope>
    <source>
        <strain evidence="5">S10</strain>
    </source>
</reference>
<dbReference type="Gene3D" id="3.40.50.1000">
    <property type="entry name" value="HAD superfamily/HAD-like"/>
    <property type="match status" value="1"/>
</dbReference>
<keyword evidence="1" id="KW-0732">Signal</keyword>
<dbReference type="CDD" id="cd07535">
    <property type="entry name" value="HAD_VSP"/>
    <property type="match status" value="1"/>
</dbReference>